<sequence length="37" mass="4096">MNKVAQFYRELVSTLSERLRNGERDIDALGGAGQGQD</sequence>
<evidence type="ECO:0000313" key="1">
    <source>
        <dbReference type="EMBL" id="STV78096.1"/>
    </source>
</evidence>
<comment type="caution">
    <text evidence="1">The sequence shown here is derived from an EMBL/GenBank/DDBJ whole genome shotgun (WGS) entry which is preliminary data.</text>
</comment>
<dbReference type="Proteomes" id="UP000254863">
    <property type="component" value="Unassembled WGS sequence"/>
</dbReference>
<dbReference type="EMBL" id="UGMS01000001">
    <property type="protein sequence ID" value="STV78096.1"/>
    <property type="molecule type" value="Genomic_DNA"/>
</dbReference>
<protein>
    <submittedName>
        <fullName evidence="1">Uncharacterized protein</fullName>
    </submittedName>
</protein>
<gene>
    <name evidence="1" type="ORF">NCTC11685_02030</name>
</gene>
<evidence type="ECO:0000313" key="2">
    <source>
        <dbReference type="Proteomes" id="UP000254863"/>
    </source>
</evidence>
<accession>A0A7H4N4Q7</accession>
<name>A0A7H4N4Q7_9ENTR</name>
<proteinExistence type="predicted"/>
<organism evidence="1 2">
    <name type="scientific">Klebsiella michiganensis</name>
    <dbReference type="NCBI Taxonomy" id="1134687"/>
    <lineage>
        <taxon>Bacteria</taxon>
        <taxon>Pseudomonadati</taxon>
        <taxon>Pseudomonadota</taxon>
        <taxon>Gammaproteobacteria</taxon>
        <taxon>Enterobacterales</taxon>
        <taxon>Enterobacteriaceae</taxon>
        <taxon>Klebsiella/Raoultella group</taxon>
        <taxon>Klebsiella</taxon>
    </lineage>
</organism>
<reference evidence="1 2" key="1">
    <citation type="submission" date="2018-06" db="EMBL/GenBank/DDBJ databases">
        <authorList>
            <consortium name="Pathogen Informatics"/>
            <person name="Doyle S."/>
        </authorList>
    </citation>
    <scope>NUCLEOTIDE SEQUENCE [LARGE SCALE GENOMIC DNA]</scope>
    <source>
        <strain evidence="1 2">NCTC11685</strain>
    </source>
</reference>
<dbReference type="AlphaFoldDB" id="A0A7H4N4Q7"/>